<name>A0ABQ7VTG2_SOLTU</name>
<proteinExistence type="predicted"/>
<evidence type="ECO:0000313" key="3">
    <source>
        <dbReference type="Proteomes" id="UP000826656"/>
    </source>
</evidence>
<protein>
    <recommendedName>
        <fullName evidence="1">Aminotransferase-like plant mobile domain-containing protein</fullName>
    </recommendedName>
</protein>
<keyword evidence="3" id="KW-1185">Reference proteome</keyword>
<gene>
    <name evidence="2" type="ORF">KY290_015754</name>
</gene>
<comment type="caution">
    <text evidence="2">The sequence shown here is derived from an EMBL/GenBank/DDBJ whole genome shotgun (WGS) entry which is preliminary data.</text>
</comment>
<dbReference type="Proteomes" id="UP000826656">
    <property type="component" value="Unassembled WGS sequence"/>
</dbReference>
<feature type="domain" description="Aminotransferase-like plant mobile" evidence="1">
    <location>
        <begin position="42"/>
        <end position="178"/>
    </location>
</feature>
<dbReference type="EMBL" id="JAIVGD010000011">
    <property type="protein sequence ID" value="KAH0771773.1"/>
    <property type="molecule type" value="Genomic_DNA"/>
</dbReference>
<dbReference type="InterPro" id="IPR044824">
    <property type="entry name" value="MAIN-like"/>
</dbReference>
<evidence type="ECO:0000313" key="2">
    <source>
        <dbReference type="EMBL" id="KAH0771773.1"/>
    </source>
</evidence>
<sequence length="178" mass="21059">MKSHRQKAPQRTRFLSLLLASIGPYLHPRLLPCSIKCACIVFSVSHRSQSNQNEIAGFLPLLQIWAWEEVTVLRPQVIAQRDNRNIFPASLPRGPHATRWYTHFSWTNTTKHVLKVFRDALDSMTEDHFIWEPYSDDLIERLPDYCRIGRDIWRVKDPIFCWDVIEVHLSYRVMRQFG</sequence>
<dbReference type="InterPro" id="IPR019557">
    <property type="entry name" value="AminoTfrase-like_pln_mobile"/>
</dbReference>
<accession>A0ABQ7VTG2</accession>
<dbReference type="Pfam" id="PF10536">
    <property type="entry name" value="PMD"/>
    <property type="match status" value="1"/>
</dbReference>
<organism evidence="2 3">
    <name type="scientific">Solanum tuberosum</name>
    <name type="common">Potato</name>
    <dbReference type="NCBI Taxonomy" id="4113"/>
    <lineage>
        <taxon>Eukaryota</taxon>
        <taxon>Viridiplantae</taxon>
        <taxon>Streptophyta</taxon>
        <taxon>Embryophyta</taxon>
        <taxon>Tracheophyta</taxon>
        <taxon>Spermatophyta</taxon>
        <taxon>Magnoliopsida</taxon>
        <taxon>eudicotyledons</taxon>
        <taxon>Gunneridae</taxon>
        <taxon>Pentapetalae</taxon>
        <taxon>asterids</taxon>
        <taxon>lamiids</taxon>
        <taxon>Solanales</taxon>
        <taxon>Solanaceae</taxon>
        <taxon>Solanoideae</taxon>
        <taxon>Solaneae</taxon>
        <taxon>Solanum</taxon>
    </lineage>
</organism>
<dbReference type="PANTHER" id="PTHR46033:SF60">
    <property type="entry name" value="AMINOTRANSFERASE-LIKE PLANT MOBILE DOMAIN-CONTAINING PROTEIN"/>
    <property type="match status" value="1"/>
</dbReference>
<reference evidence="2 3" key="1">
    <citation type="journal article" date="2021" name="bioRxiv">
        <title>Chromosome-scale and haplotype-resolved genome assembly of a tetraploid potato cultivar.</title>
        <authorList>
            <person name="Sun H."/>
            <person name="Jiao W.-B."/>
            <person name="Krause K."/>
            <person name="Campoy J.A."/>
            <person name="Goel M."/>
            <person name="Folz-Donahue K."/>
            <person name="Kukat C."/>
            <person name="Huettel B."/>
            <person name="Schneeberger K."/>
        </authorList>
    </citation>
    <scope>NUCLEOTIDE SEQUENCE [LARGE SCALE GENOMIC DNA]</scope>
    <source>
        <strain evidence="2">SolTubOtavaFocal</strain>
        <tissue evidence="2">Leaves</tissue>
    </source>
</reference>
<evidence type="ECO:0000259" key="1">
    <source>
        <dbReference type="Pfam" id="PF10536"/>
    </source>
</evidence>
<dbReference type="PANTHER" id="PTHR46033">
    <property type="entry name" value="PROTEIN MAIN-LIKE 2"/>
    <property type="match status" value="1"/>
</dbReference>